<evidence type="ECO:0000256" key="11">
    <source>
        <dbReference type="ARBA" id="ARBA00022701"/>
    </source>
</evidence>
<dbReference type="PANTHER" id="PTHR43884:SF12">
    <property type="entry name" value="ISOVALERYL-COA DEHYDROGENASE, MITOCHONDRIAL-RELATED"/>
    <property type="match status" value="1"/>
</dbReference>
<keyword evidence="13" id="KW-0274">FAD</keyword>
<dbReference type="Gene3D" id="2.40.110.10">
    <property type="entry name" value="Butyryl-CoA Dehydrogenase, subunit A, domain 2"/>
    <property type="match status" value="1"/>
</dbReference>
<keyword evidence="15" id="KW-0995">Kinetochore</keyword>
<gene>
    <name evidence="26" type="ORF">FB567DRAFT_475047</name>
</gene>
<evidence type="ECO:0000313" key="26">
    <source>
        <dbReference type="EMBL" id="KAH7080638.1"/>
    </source>
</evidence>
<reference evidence="26" key="1">
    <citation type="journal article" date="2021" name="Nat. Commun.">
        <title>Genetic determinants of endophytism in the Arabidopsis root mycobiome.</title>
        <authorList>
            <person name="Mesny F."/>
            <person name="Miyauchi S."/>
            <person name="Thiergart T."/>
            <person name="Pickel B."/>
            <person name="Atanasova L."/>
            <person name="Karlsson M."/>
            <person name="Huettel B."/>
            <person name="Barry K.W."/>
            <person name="Haridas S."/>
            <person name="Chen C."/>
            <person name="Bauer D."/>
            <person name="Andreopoulos W."/>
            <person name="Pangilinan J."/>
            <person name="LaButti K."/>
            <person name="Riley R."/>
            <person name="Lipzen A."/>
            <person name="Clum A."/>
            <person name="Drula E."/>
            <person name="Henrissat B."/>
            <person name="Kohler A."/>
            <person name="Grigoriev I.V."/>
            <person name="Martin F.M."/>
            <person name="Hacquard S."/>
        </authorList>
    </citation>
    <scope>NUCLEOTIDE SEQUENCE</scope>
    <source>
        <strain evidence="26">MPI-SDFR-AT-0120</strain>
    </source>
</reference>
<dbReference type="PANTHER" id="PTHR43884">
    <property type="entry name" value="ACYL-COA DEHYDROGENASE"/>
    <property type="match status" value="1"/>
</dbReference>
<evidence type="ECO:0000256" key="2">
    <source>
        <dbReference type="ARBA" id="ARBA00004123"/>
    </source>
</evidence>
<dbReference type="CDD" id="cd00567">
    <property type="entry name" value="ACAD"/>
    <property type="match status" value="1"/>
</dbReference>
<evidence type="ECO:0000256" key="8">
    <source>
        <dbReference type="ARBA" id="ARBA00022490"/>
    </source>
</evidence>
<evidence type="ECO:0000256" key="22">
    <source>
        <dbReference type="ARBA" id="ARBA00044346"/>
    </source>
</evidence>
<dbReference type="InterPro" id="IPR046373">
    <property type="entry name" value="Acyl-CoA_Oxase/DH_mid-dom_sf"/>
</dbReference>
<evidence type="ECO:0000256" key="20">
    <source>
        <dbReference type="ARBA" id="ARBA00023328"/>
    </source>
</evidence>
<keyword evidence="14" id="KW-0159">Chromosome partition</keyword>
<comment type="cofactor">
    <cofactor evidence="1">
        <name>FAD</name>
        <dbReference type="ChEBI" id="CHEBI:57692"/>
    </cofactor>
</comment>
<keyword evidence="18" id="KW-0539">Nucleus</keyword>
<dbReference type="OrthoDB" id="10016597at2759"/>
<keyword evidence="10" id="KW-0285">Flavoprotein</keyword>
<keyword evidence="20" id="KW-0137">Centromere</keyword>
<feature type="domain" description="Acyl-CoA dehydrogenase/oxidase N-terminal" evidence="25">
    <location>
        <begin position="229"/>
        <end position="342"/>
    </location>
</feature>
<keyword evidence="27" id="KW-1185">Reference proteome</keyword>
<dbReference type="InterPro" id="IPR009075">
    <property type="entry name" value="AcylCo_DH/oxidase_C"/>
</dbReference>
<keyword evidence="19" id="KW-0131">Cell cycle</keyword>
<evidence type="ECO:0000259" key="24">
    <source>
        <dbReference type="Pfam" id="PF00441"/>
    </source>
</evidence>
<dbReference type="Gene3D" id="1.20.140.10">
    <property type="entry name" value="Butyryl-CoA Dehydrogenase, subunit A, domain 3"/>
    <property type="match status" value="1"/>
</dbReference>
<dbReference type="Pfam" id="PF00441">
    <property type="entry name" value="Acyl-CoA_dh_1"/>
    <property type="match status" value="1"/>
</dbReference>
<feature type="coiled-coil region" evidence="23">
    <location>
        <begin position="204"/>
        <end position="238"/>
    </location>
</feature>
<proteinExistence type="inferred from homology"/>
<evidence type="ECO:0000256" key="9">
    <source>
        <dbReference type="ARBA" id="ARBA00022618"/>
    </source>
</evidence>
<evidence type="ECO:0000259" key="25">
    <source>
        <dbReference type="Pfam" id="PF02771"/>
    </source>
</evidence>
<comment type="subcellular location">
    <subcellularLocation>
        <location evidence="4">Chromosome</location>
        <location evidence="4">Centromere</location>
        <location evidence="4">Kinetochore</location>
    </subcellularLocation>
    <subcellularLocation>
        <location evidence="3">Cytoplasm</location>
        <location evidence="3">Cytoskeleton</location>
        <location evidence="3">Spindle</location>
    </subcellularLocation>
    <subcellularLocation>
        <location evidence="2">Nucleus</location>
    </subcellularLocation>
</comment>
<dbReference type="Proteomes" id="UP000813461">
    <property type="component" value="Unassembled WGS sequence"/>
</dbReference>
<evidence type="ECO:0000256" key="14">
    <source>
        <dbReference type="ARBA" id="ARBA00022829"/>
    </source>
</evidence>
<sequence>MALLDAHLEQISLCAASIAELPLIRDTELHERALFSVPPPPAVPKHVDPAAASSRRNTIFNPTGPGAGSSIAGGGANAVRAPRRNTAVAAVLGNDLVERIRRGGGGGAGSGLGYRTYDGNSKNEVDVESLLEGAEKMLGVYPIPGAQDKIAAMRQRHAQVTASIDYYEGRLAEQTVQLGRLNRNRDFIDDEDGDETAEEAPEALPLSEEDLRREEEEMRLLERKKRELEDRLRASAQAFATNVLSTAPSLYAGLSTQSERFQATLPIYQTAVKAGLIKGQVPVSLGGTSAGLIDAAVVVEELHAVEPSTAITILGTGLGLTPLILAGSKEQHEIFLRPFLQQEGERLASFVHSEPNGTANWLQRGAPGLQTTAFRHGDDWIINGEKLWTTNSGGWDQRGADLQCVVCREGQPNEPQDPDSDPSSRVLVLLVTREDIARNDFSAFQVLSDSELGGHKSVNGPHSRFTNLRVPYANTLAPPGQGAQLVERTFGMSAAIVGAMSVGLMRHAFDAALEFCKTDTRGGTTTIIRHSSVSNRLIDTKMRIEAARALTWKAMSVLESKDGNISWEQRLEIALEAKIWCSEQVVGVVEACMGVVGMKSYAIDKPFVKLLEDAVCLPLFDGGNVGVRRRQLEALFQRSDYQPWAATYV</sequence>
<dbReference type="GO" id="GO:0046359">
    <property type="term" value="P:butyrate catabolic process"/>
    <property type="evidence" value="ECO:0007669"/>
    <property type="project" value="TreeGrafter"/>
</dbReference>
<evidence type="ECO:0000256" key="21">
    <source>
        <dbReference type="ARBA" id="ARBA00044112"/>
    </source>
</evidence>
<keyword evidence="11" id="KW-0493">Microtubule</keyword>
<evidence type="ECO:0000256" key="13">
    <source>
        <dbReference type="ARBA" id="ARBA00022827"/>
    </source>
</evidence>
<dbReference type="GO" id="GO:0042729">
    <property type="term" value="C:DASH complex"/>
    <property type="evidence" value="ECO:0007669"/>
    <property type="project" value="InterPro"/>
</dbReference>
<dbReference type="GO" id="GO:0033539">
    <property type="term" value="P:fatty acid beta-oxidation using acyl-CoA dehydrogenase"/>
    <property type="evidence" value="ECO:0007669"/>
    <property type="project" value="TreeGrafter"/>
</dbReference>
<name>A0A8K0VVB4_9PLEO</name>
<dbReference type="SUPFAM" id="SSF47203">
    <property type="entry name" value="Acyl-CoA dehydrogenase C-terminal domain-like"/>
    <property type="match status" value="1"/>
</dbReference>
<dbReference type="Pfam" id="PF02771">
    <property type="entry name" value="Acyl-CoA_dh_N"/>
    <property type="match status" value="1"/>
</dbReference>
<comment type="similarity">
    <text evidence="5">Belongs to the DASH complex SPC34 family.</text>
</comment>
<dbReference type="GO" id="GO:0050660">
    <property type="term" value="F:flavin adenine dinucleotide binding"/>
    <property type="evidence" value="ECO:0007669"/>
    <property type="project" value="InterPro"/>
</dbReference>
<dbReference type="Gene3D" id="1.10.540.10">
    <property type="entry name" value="Acyl-CoA dehydrogenase/oxidase, N-terminal domain"/>
    <property type="match status" value="1"/>
</dbReference>
<dbReference type="InterPro" id="IPR013966">
    <property type="entry name" value="Spc34"/>
</dbReference>
<protein>
    <recommendedName>
        <fullName evidence="21">DASH complex subunit SPC34</fullName>
    </recommendedName>
    <alternativeName>
        <fullName evidence="22">Outer kinetochore protein SPC34</fullName>
    </alternativeName>
</protein>
<evidence type="ECO:0000256" key="6">
    <source>
        <dbReference type="ARBA" id="ARBA00009347"/>
    </source>
</evidence>
<evidence type="ECO:0000256" key="18">
    <source>
        <dbReference type="ARBA" id="ARBA00023242"/>
    </source>
</evidence>
<evidence type="ECO:0000256" key="12">
    <source>
        <dbReference type="ARBA" id="ARBA00022776"/>
    </source>
</evidence>
<feature type="domain" description="Acyl-CoA dehydrogenase/oxidase C-terminal" evidence="24">
    <location>
        <begin position="480"/>
        <end position="623"/>
    </location>
</feature>
<evidence type="ECO:0000256" key="7">
    <source>
        <dbReference type="ARBA" id="ARBA00022454"/>
    </source>
</evidence>
<dbReference type="InterPro" id="IPR036250">
    <property type="entry name" value="AcylCo_DH-like_C"/>
</dbReference>
<dbReference type="GO" id="GO:0003995">
    <property type="term" value="F:acyl-CoA dehydrogenase activity"/>
    <property type="evidence" value="ECO:0007669"/>
    <property type="project" value="TreeGrafter"/>
</dbReference>
<dbReference type="InterPro" id="IPR013786">
    <property type="entry name" value="AcylCoA_DH/ox_N"/>
</dbReference>
<evidence type="ECO:0000256" key="19">
    <source>
        <dbReference type="ARBA" id="ARBA00023306"/>
    </source>
</evidence>
<dbReference type="EMBL" id="JAGMVJ010000015">
    <property type="protein sequence ID" value="KAH7080638.1"/>
    <property type="molecule type" value="Genomic_DNA"/>
</dbReference>
<evidence type="ECO:0000313" key="27">
    <source>
        <dbReference type="Proteomes" id="UP000813461"/>
    </source>
</evidence>
<dbReference type="GO" id="GO:0005876">
    <property type="term" value="C:spindle microtubule"/>
    <property type="evidence" value="ECO:0007669"/>
    <property type="project" value="InterPro"/>
</dbReference>
<dbReference type="InterPro" id="IPR009100">
    <property type="entry name" value="AcylCoA_DH/oxidase_NM_dom_sf"/>
</dbReference>
<dbReference type="InterPro" id="IPR037069">
    <property type="entry name" value="AcylCoA_DH/ox_N_sf"/>
</dbReference>
<comment type="caution">
    <text evidence="26">The sequence shown here is derived from an EMBL/GenBank/DDBJ whole genome shotgun (WGS) entry which is preliminary data.</text>
</comment>
<evidence type="ECO:0000256" key="4">
    <source>
        <dbReference type="ARBA" id="ARBA00004629"/>
    </source>
</evidence>
<keyword evidence="8" id="KW-0963">Cytoplasm</keyword>
<accession>A0A8K0VVB4</accession>
<evidence type="ECO:0000256" key="15">
    <source>
        <dbReference type="ARBA" id="ARBA00022838"/>
    </source>
</evidence>
<keyword evidence="7" id="KW-0158">Chromosome</keyword>
<evidence type="ECO:0000256" key="1">
    <source>
        <dbReference type="ARBA" id="ARBA00001974"/>
    </source>
</evidence>
<dbReference type="SUPFAM" id="SSF56645">
    <property type="entry name" value="Acyl-CoA dehydrogenase NM domain-like"/>
    <property type="match status" value="1"/>
</dbReference>
<evidence type="ECO:0000256" key="5">
    <source>
        <dbReference type="ARBA" id="ARBA00008491"/>
    </source>
</evidence>
<evidence type="ECO:0000256" key="23">
    <source>
        <dbReference type="SAM" id="Coils"/>
    </source>
</evidence>
<dbReference type="Pfam" id="PF08657">
    <property type="entry name" value="DASH_Spc34"/>
    <property type="match status" value="1"/>
</dbReference>
<evidence type="ECO:0000256" key="10">
    <source>
        <dbReference type="ARBA" id="ARBA00022630"/>
    </source>
</evidence>
<keyword evidence="17" id="KW-0206">Cytoskeleton</keyword>
<keyword evidence="12" id="KW-0498">Mitosis</keyword>
<dbReference type="GO" id="GO:0008608">
    <property type="term" value="P:attachment of spindle microtubules to kinetochore"/>
    <property type="evidence" value="ECO:0007669"/>
    <property type="project" value="InterPro"/>
</dbReference>
<keyword evidence="9" id="KW-0132">Cell division</keyword>
<dbReference type="GO" id="GO:0051301">
    <property type="term" value="P:cell division"/>
    <property type="evidence" value="ECO:0007669"/>
    <property type="project" value="UniProtKB-KW"/>
</dbReference>
<evidence type="ECO:0000256" key="16">
    <source>
        <dbReference type="ARBA" id="ARBA00023054"/>
    </source>
</evidence>
<organism evidence="26 27">
    <name type="scientific">Paraphoma chrysanthemicola</name>
    <dbReference type="NCBI Taxonomy" id="798071"/>
    <lineage>
        <taxon>Eukaryota</taxon>
        <taxon>Fungi</taxon>
        <taxon>Dikarya</taxon>
        <taxon>Ascomycota</taxon>
        <taxon>Pezizomycotina</taxon>
        <taxon>Dothideomycetes</taxon>
        <taxon>Pleosporomycetidae</taxon>
        <taxon>Pleosporales</taxon>
        <taxon>Pleosporineae</taxon>
        <taxon>Phaeosphaeriaceae</taxon>
        <taxon>Paraphoma</taxon>
    </lineage>
</organism>
<keyword evidence="16 23" id="KW-0175">Coiled coil</keyword>
<evidence type="ECO:0000256" key="3">
    <source>
        <dbReference type="ARBA" id="ARBA00004186"/>
    </source>
</evidence>
<evidence type="ECO:0000256" key="17">
    <source>
        <dbReference type="ARBA" id="ARBA00023212"/>
    </source>
</evidence>
<dbReference type="AlphaFoldDB" id="A0A8K0VVB4"/>
<comment type="similarity">
    <text evidence="6">Belongs to the acyl-CoA dehydrogenase family.</text>
</comment>